<reference evidence="11" key="9">
    <citation type="journal article" date="1990" name="Virology">
        <title>Tumorigenic poxviruses: characterization of the expression of an epidermal growth factor related gene in Shope fibroma virus.</title>
        <authorList>
            <person name="Chang W."/>
            <person name="Macaulay C."/>
            <person name="Hu S.L."/>
            <person name="Tam J.P."/>
            <person name="McFadden G."/>
        </authorList>
    </citation>
    <scope>NUCLEOTIDE SEQUENCE [LARGE SCALE GENOMIC DNA]</scope>
    <source>
        <strain evidence="11">Kasza</strain>
    </source>
</reference>
<keyword evidence="4 9" id="KW-0812">Transmembrane</keyword>
<evidence type="ECO:0000313" key="10">
    <source>
        <dbReference type="EMBL" id="AAF17938.1"/>
    </source>
</evidence>
<evidence type="ECO:0000313" key="11">
    <source>
        <dbReference type="Proteomes" id="UP000000868"/>
    </source>
</evidence>
<reference evidence="11" key="20">
    <citation type="journal article" date="1997" name="Virology">
        <title>The T1/35kDa family of poxvirus-secreted proteins bind chemokines and modulate leukocyte influx into virus-infected tissues.</title>
        <authorList>
            <person name="Graham K.A."/>
            <person name="Lalani A.S."/>
            <person name="Macen J.L."/>
            <person name="Ness T.L."/>
            <person name="Barry M."/>
            <person name="Liu L.Y."/>
            <person name="Lucas A."/>
            <person name="Clark-Lewis I."/>
            <person name="Moyer R.W."/>
            <person name="McFadden G."/>
        </authorList>
    </citation>
    <scope>NUCLEOTIDE SEQUENCE [LARGE SCALE GENOMIC DNA]</scope>
    <source>
        <strain evidence="11">Kasza</strain>
    </source>
</reference>
<reference evidence="11" key="7">
    <citation type="journal article" date="1990" name="Virology">
        <title>Identification and DNA sequence of the Shope fibroma virus DNA topoisomerase gene.</title>
        <authorList>
            <person name="Upton C."/>
            <person name="Opgenorth A."/>
            <person name="Traktman P."/>
            <person name="McFadden G."/>
        </authorList>
    </citation>
    <scope>NUCLEOTIDE SEQUENCE [LARGE SCALE GENOMIC DNA]</scope>
    <source>
        <strain evidence="11">Kasza</strain>
    </source>
</reference>
<evidence type="ECO:0000256" key="8">
    <source>
        <dbReference type="ARBA" id="ARBA00023200"/>
    </source>
</evidence>
<reference evidence="11" key="4">
    <citation type="journal article" date="1986" name="Virology">
        <title>Tumorigenic poxviruses: analysis of viral DNA sequences implicated in the tumorigenicity of Shope fibroma virus and malignant rabbit virus.</title>
        <authorList>
            <person name="Upton C."/>
            <person name="McFadden G."/>
        </authorList>
    </citation>
    <scope>NUCLEOTIDE SEQUENCE [LARGE SCALE GENOMIC DNA]</scope>
    <source>
        <strain evidence="11">Kasza</strain>
    </source>
</reference>
<dbReference type="Proteomes" id="UP000000868">
    <property type="component" value="Segment"/>
</dbReference>
<reference evidence="10 11" key="12">
    <citation type="journal article" date="1991" name="Virology">
        <title>Sequence and analysis of a portion of the genomes of Shope fibroma virus and malignant rabbit fibroma virus that is important for viral replication in lymphocytes.</title>
        <authorList>
            <person name="Strayer D.S."/>
            <person name="Jerng H.H."/>
            <person name="O'Connor K."/>
        </authorList>
    </citation>
    <scope>NUCLEOTIDE SEQUENCE [LARGE SCALE GENOMIC DNA]</scope>
    <source>
        <strain evidence="10 11">Kasza</strain>
    </source>
</reference>
<dbReference type="KEGG" id="vg:1486899"/>
<protein>
    <submittedName>
        <fullName evidence="10">Gp056R</fullName>
    </submittedName>
</protein>
<reference evidence="11" key="6">
    <citation type="journal article" date="1988" name="Virology">
        <title>Tumorigenic poxviruses: fine analysis of the recombination junctions in malignant rabbit fibroma virus, a recombinant between Shope fibroma virus and myxoma virus.</title>
        <authorList>
            <person name="Upton C."/>
            <person name="Macen J.L."/>
            <person name="Maranchuk R.A."/>
            <person name="DeLange A.M."/>
            <person name="McFadden G."/>
        </authorList>
    </citation>
    <scope>NUCLEOTIDE SEQUENCE [LARGE SCALE GENOMIC DNA]</scope>
    <source>
        <strain evidence="11">Kasza</strain>
    </source>
</reference>
<evidence type="ECO:0000256" key="3">
    <source>
        <dbReference type="ARBA" id="ARBA00022518"/>
    </source>
</evidence>
<reference evidence="11" key="21">
    <citation type="journal article" date="1999" name="J. Mol. Biol.">
        <title>Shope fibroma virus DNA topoisomerase catalyses holliday junction resolution and hairpin formation in vitro.</title>
        <authorList>
            <person name="Palaniyar N."/>
            <person name="Gerasimopoulos E."/>
            <person name="Evans D.H."/>
        </authorList>
    </citation>
    <scope>NUCLEOTIDE SEQUENCE [LARGE SCALE GENOMIC DNA]</scope>
    <source>
        <strain evidence="11">Kasza</strain>
    </source>
</reference>
<organismHost>
    <name type="scientific">Oryctolagus cuniculus</name>
    <name type="common">Rabbit</name>
    <dbReference type="NCBI Taxonomy" id="9986"/>
</organismHost>
<reference evidence="11" key="5">
    <citation type="journal article" date="1987" name="Virology">
        <title>Tumorigenic poxviruses: genomic organization and DNA sequence of the telomeric region of the Shope fibroma virus genome.</title>
        <authorList>
            <person name="Upton C."/>
            <person name="DeLange A.M."/>
            <person name="McFadden G."/>
        </authorList>
    </citation>
    <scope>NUCLEOTIDE SEQUENCE [LARGE SCALE GENOMIC DNA]</scope>
    <source>
        <strain evidence="11">Kasza</strain>
    </source>
</reference>
<evidence type="ECO:0000256" key="9">
    <source>
        <dbReference type="SAM" id="Phobius"/>
    </source>
</evidence>
<reference evidence="10 11" key="1">
    <citation type="journal article" date="1984" name="J. Virol.">
        <title>Tumorigenic poxviruses: construction of the composite physical map of the Shope fibroma virus genome.</title>
        <authorList>
            <person name="Delange A.M."/>
            <person name="Macaulay C."/>
            <person name="Block W."/>
            <person name="Mueller T."/>
            <person name="McFadden G."/>
        </authorList>
    </citation>
    <scope>NUCLEOTIDE SEQUENCE [LARGE SCALE GENOMIC DNA]</scope>
    <source>
        <strain evidence="10 11">Kasza</strain>
    </source>
</reference>
<reference evidence="11" key="3">
    <citation type="journal article" date="1986" name="Mol. Cell. Biol.">
        <title>DNA sequence homology between the terminal inverted repeats of Shope fibroma virus and an endogenous cellular plasmid species.</title>
        <authorList>
            <person name="Upton C."/>
            <person name="McFadden G."/>
        </authorList>
    </citation>
    <scope>NUCLEOTIDE SEQUENCE [LARGE SCALE GENOMIC DNA]</scope>
    <source>
        <strain evidence="11">Kasza</strain>
    </source>
</reference>
<reference evidence="11" key="16">
    <citation type="journal article" date="1994" name="J. Virol.">
        <title>A poxvirus protein with a RING finger motif binds zinc and localizes in virus factories.</title>
        <authorList>
            <person name="Upton C."/>
            <person name="Schiff L."/>
            <person name="Rice S.A."/>
            <person name="Dowdeswell T."/>
            <person name="Yang X."/>
            <person name="McFadden G."/>
        </authorList>
    </citation>
    <scope>NUCLEOTIDE SEQUENCE [LARGE SCALE GENOMIC DNA]</scope>
    <source>
        <strain evidence="11">Kasza</strain>
    </source>
</reference>
<reference evidence="11" key="18">
    <citation type="journal article" date="1995" name="Virology">
        <title>Myxoma virus and Shope fibroma virus encode dual-specificity tyrosine/serine phosphatases which are essential for virus viability.</title>
        <authorList>
            <person name="Mossman K."/>
            <person name="Ostergaard H."/>
            <person name="Upton C."/>
            <person name="McFadden G."/>
        </authorList>
    </citation>
    <scope>NUCLEOTIDE SEQUENCE [LARGE SCALE GENOMIC DNA]</scope>
    <source>
        <strain evidence="11">Kasza</strain>
    </source>
</reference>
<sequence length="99" mass="11783">MASENILLDKIQHMNMQNNINEKFLDCIIDHVISKRRAFVRPFLRLFFDLLIVFMIVIIFTQRLVIRNWQLVLIGATIYSIMELNKYRCQLGSDKKLPV</sequence>
<evidence type="ECO:0000256" key="2">
    <source>
        <dbReference type="ARBA" id="ARBA00004385"/>
    </source>
</evidence>
<keyword evidence="6 9" id="KW-1133">Transmembrane helix</keyword>
<proteinExistence type="predicted"/>
<reference evidence="11" key="19">
    <citation type="journal article" date="1995" name="Virology">
        <title>Species specificity of ectromelia virus and vaccinia virus interferon-gamma binding proteins.</title>
        <authorList>
            <person name="Mossman K."/>
            <person name="Upton C."/>
            <person name="Buller R.M."/>
            <person name="McFadden G."/>
        </authorList>
    </citation>
    <scope>NUCLEOTIDE SEQUENCE [LARGE SCALE GENOMIC DNA]</scope>
    <source>
        <strain evidence="11">Kasza</strain>
    </source>
</reference>
<evidence type="ECO:0000256" key="7">
    <source>
        <dbReference type="ARBA" id="ARBA00023136"/>
    </source>
</evidence>
<keyword evidence="7 9" id="KW-0472">Membrane</keyword>
<dbReference type="Pfam" id="PF05803">
    <property type="entry name" value="Chordopox_L2"/>
    <property type="match status" value="1"/>
</dbReference>
<reference evidence="11" key="11">
    <citation type="journal article" date="1991" name="Virology">
        <title>Identification and DNA sequence of the large subunit of the capping enzyme from Shope fibroma virus.</title>
        <authorList>
            <person name="Upton C."/>
            <person name="Stuart D."/>
            <person name="McFadden G."/>
        </authorList>
    </citation>
    <scope>NUCLEOTIDE SEQUENCE [LARGE SCALE GENOMIC DNA]</scope>
    <source>
        <strain evidence="11">Kasza</strain>
    </source>
</reference>
<organism evidence="11">
    <name type="scientific">Rabbit fibroma virus (strain Kasza)</name>
    <name type="common">RFV</name>
    <name type="synonym">Shope fibroma virus (strain Kasza)</name>
    <dbReference type="NCBI Taxonomy" id="10272"/>
    <lineage>
        <taxon>Viruses</taxon>
        <taxon>Varidnaviria</taxon>
        <taxon>Bamfordvirae</taxon>
        <taxon>Nucleocytoviricota</taxon>
        <taxon>Pokkesviricetes</taxon>
        <taxon>Chitovirales</taxon>
        <taxon>Poxviridae</taxon>
        <taxon>Chordopoxvirinae</taxon>
        <taxon>Leporipoxvirus</taxon>
        <taxon>Leporipoxvirus shope</taxon>
        <taxon>Rabbit fibroma virus</taxon>
    </lineage>
</organism>
<accession>Q9Q915</accession>
<dbReference type="GO" id="GO:0030430">
    <property type="term" value="C:host cell cytoplasm"/>
    <property type="evidence" value="ECO:0007669"/>
    <property type="project" value="UniProtKB-SubCell"/>
</dbReference>
<evidence type="ECO:0000256" key="6">
    <source>
        <dbReference type="ARBA" id="ARBA00022989"/>
    </source>
</evidence>
<keyword evidence="5" id="KW-0946">Virion</keyword>
<evidence type="ECO:0000256" key="1">
    <source>
        <dbReference type="ARBA" id="ARBA00004192"/>
    </source>
</evidence>
<dbReference type="RefSeq" id="NP_051945.1">
    <property type="nucleotide sequence ID" value="NC_001266.1"/>
</dbReference>
<feature type="transmembrane region" description="Helical" evidence="9">
    <location>
        <begin position="43"/>
        <end position="60"/>
    </location>
</feature>
<reference evidence="11" key="10">
    <citation type="journal article" date="1991" name="Biochem. Biophys. Res. Commun.">
        <title>T2 open reading frame from the Shope fibroma virus encodes a soluble form of the TNF receptor.</title>
        <authorList>
            <person name="Smith C.A."/>
            <person name="Davis T."/>
            <person name="Wignall J.M."/>
            <person name="Din W.S."/>
            <person name="Farrah T."/>
            <person name="Upton C."/>
            <person name="McFadden G."/>
            <person name="Goodwin R.G."/>
        </authorList>
    </citation>
    <scope>NUCLEOTIDE SEQUENCE [LARGE SCALE GENOMIC DNA]</scope>
    <source>
        <strain evidence="11">Kasza</strain>
    </source>
</reference>
<evidence type="ECO:0000256" key="4">
    <source>
        <dbReference type="ARBA" id="ARBA00022692"/>
    </source>
</evidence>
<evidence type="ECO:0000256" key="5">
    <source>
        <dbReference type="ARBA" id="ARBA00022844"/>
    </source>
</evidence>
<reference evidence="11" key="22">
    <citation type="journal article" date="1999" name="J. Virol.">
        <title>Myxoma virus encodes an alpha2,3-sialyltransferase that enhances virulence.</title>
        <authorList>
            <person name="Jackson R.J."/>
            <person name="Hall D.F."/>
            <person name="Kerr P.J."/>
        </authorList>
    </citation>
    <scope>NUCLEOTIDE SEQUENCE [LARGE SCALE GENOMIC DNA]</scope>
    <source>
        <strain evidence="11">Kasza</strain>
    </source>
</reference>
<gene>
    <name evidence="10" type="primary">s056R</name>
</gene>
<reference evidence="11" key="14">
    <citation type="journal article" date="1992" name="Virus Res.">
        <title>Sequence and analysis of the BamHI 'D' fragment of Shope fibroma virus: comparison with similar regions of related poxviruses.</title>
        <authorList>
            <person name="Strayer D.S."/>
            <person name="Jerng H.H."/>
        </authorList>
    </citation>
    <scope>NUCLEOTIDE SEQUENCE [LARGE SCALE GENOMIC DNA]</scope>
    <source>
        <strain evidence="11">Kasza</strain>
    </source>
</reference>
<reference evidence="11" key="17">
    <citation type="journal article" date="1994" name="Virology">
        <title>Characterization of the Shope fibroma virus DNA ligase gene.</title>
        <authorList>
            <person name="Parks R.J."/>
            <person name="Lichty B.D."/>
            <person name="Karakis C."/>
            <person name="Evans D.H."/>
        </authorList>
    </citation>
    <scope>NUCLEOTIDE SEQUENCE [LARGE SCALE GENOMIC DNA]</scope>
    <source>
        <strain evidence="11">Kasza</strain>
    </source>
</reference>
<reference evidence="11" key="13">
    <citation type="journal article" date="1992" name="J. Gen. Virol.">
        <title>Nucleotide sequence analysis of a unique near-terminal region of the tumorigenic poxvirus, Shope fibroma virus.</title>
        <authorList>
            <person name="Massung R.F."/>
            <person name="McFadden G."/>
            <person name="Moyer R.W."/>
        </authorList>
    </citation>
    <scope>NUCLEOTIDE SEQUENCE [LARGE SCALE GENOMIC DNA]</scope>
    <source>
        <strain evidence="11">Kasza</strain>
    </source>
</reference>
<keyword evidence="3" id="KW-0244">Early protein</keyword>
<keyword evidence="8" id="KW-1035">Host cytoplasm</keyword>
<reference evidence="10 11" key="23">
    <citation type="journal article" date="1999" name="Virology">
        <title>The complete genome sequence of shope (Rabbit) fibroma virus.</title>
        <authorList>
            <person name="Willer D.O."/>
            <person name="McFadden G."/>
            <person name="Evans D.H."/>
        </authorList>
    </citation>
    <scope>NUCLEOTIDE SEQUENCE [LARGE SCALE GENOMIC DNA]</scope>
    <source>
        <strain evidence="10 11">Kasza</strain>
    </source>
</reference>
<comment type="subcellular location">
    <subcellularLocation>
        <location evidence="1">Host cytoplasm</location>
    </subcellularLocation>
    <subcellularLocation>
        <location evidence="2">Virion membrane</location>
        <topology evidence="2">Multi-pass membrane protein</topology>
    </subcellularLocation>
</comment>
<dbReference type="InterPro" id="IPR008447">
    <property type="entry name" value="Prot_L2"/>
</dbReference>
<name>Q9Q915_RFVKA</name>
<dbReference type="EMBL" id="AF170722">
    <property type="protein sequence ID" value="AAF17938.1"/>
    <property type="molecule type" value="Genomic_DNA"/>
</dbReference>
<reference evidence="11" key="15">
    <citation type="journal article" date="1993" name="Proc. Natl. Acad. Sci. U.S.A.">
        <title>Identification of a poxvirus gene encoding a uracil-DNA glycosylase.</title>
        <authorList>
            <person name="Upton C."/>
            <person name="Stuart D.T."/>
            <person name="McFadden G."/>
        </authorList>
    </citation>
    <scope>NUCLEOTIDE SEQUENCE [LARGE SCALE GENOMIC DNA]</scope>
    <source>
        <strain evidence="11">Kasza</strain>
    </source>
</reference>
<reference evidence="11" key="8">
    <citation type="journal article" date="1990" name="Virology">
        <title>The complete DNA sequence of vaccinia virus.</title>
        <authorList>
            <person name="Goebel S.J."/>
            <person name="Johnson G.P."/>
            <person name="Perkus M.E."/>
            <person name="Davis S.W."/>
            <person name="Winslow J.P."/>
            <person name="Paoletti E."/>
        </authorList>
    </citation>
    <scope>NUCLEOTIDE SEQUENCE [LARGE SCALE GENOMIC DNA]</scope>
    <source>
        <strain evidence="11">Kasza</strain>
    </source>
</reference>
<reference evidence="11" key="2">
    <citation type="journal article" date="1986" name="J. Virol.">
        <title>Identification and nucleotide sequence of the thymidine kinase gene of Shope fibroma virus.</title>
        <authorList>
            <person name="Upton C."/>
            <person name="McFadden G."/>
        </authorList>
    </citation>
    <scope>NUCLEOTIDE SEQUENCE [LARGE SCALE GENOMIC DNA]</scope>
    <source>
        <strain evidence="11">Kasza</strain>
    </source>
</reference>
<dbReference type="GO" id="GO:0055036">
    <property type="term" value="C:virion membrane"/>
    <property type="evidence" value="ECO:0007669"/>
    <property type="project" value="UniProtKB-SubCell"/>
</dbReference>
<keyword evidence="11" id="KW-1185">Reference proteome</keyword>